<evidence type="ECO:0000313" key="6">
    <source>
        <dbReference type="Proteomes" id="UP000182125"/>
    </source>
</evidence>
<keyword evidence="7" id="KW-1185">Reference proteome</keyword>
<dbReference type="InterPro" id="IPR001296">
    <property type="entry name" value="Glyco_trans_1"/>
</dbReference>
<keyword evidence="4" id="KW-0808">Transferase</keyword>
<reference evidence="3 5" key="1">
    <citation type="submission" date="2015-08" db="EMBL/GenBank/DDBJ databases">
        <title>Thermococcus thioreducens DSM 14981 genome sequencing.</title>
        <authorList>
            <person name="Hong S.-J."/>
            <person name="Kim M.-C."/>
            <person name="Shin J.-H."/>
        </authorList>
    </citation>
    <scope>NUCLEOTIDE SEQUENCE [LARGE SCALE GENOMIC DNA]</scope>
    <source>
        <strain evidence="3 5">DSM 14981</strain>
    </source>
</reference>
<dbReference type="EMBL" id="LIXN01000001">
    <property type="protein sequence ID" value="KQH83463.1"/>
    <property type="molecule type" value="Genomic_DNA"/>
</dbReference>
<dbReference type="STRING" id="277988.SAMN05216170_1349"/>
<dbReference type="AlphaFoldDB" id="A0A0Q2MUQ7"/>
<reference evidence="4 6" key="3">
    <citation type="submission" date="2016-10" db="EMBL/GenBank/DDBJ databases">
        <authorList>
            <person name="de Groot N.N."/>
        </authorList>
    </citation>
    <scope>NUCLEOTIDE SEQUENCE [LARGE SCALE GENOMIC DNA]</scope>
    <source>
        <strain evidence="4 6">OGL-20</strain>
    </source>
</reference>
<dbReference type="PATRIC" id="fig|277988.4.peg.93"/>
<name>A0A0Q2MUQ7_9EURY</name>
<evidence type="ECO:0000313" key="3">
    <source>
        <dbReference type="EMBL" id="KQH83463.1"/>
    </source>
</evidence>
<gene>
    <name evidence="2" type="ORF">A3L14_00450</name>
    <name evidence="3" type="ORF">AMR53_00455</name>
    <name evidence="4" type="ORF">SAMN05216170_1349</name>
</gene>
<dbReference type="EMBL" id="FOIW01000002">
    <property type="protein sequence ID" value="SEW06561.1"/>
    <property type="molecule type" value="Genomic_DNA"/>
</dbReference>
<dbReference type="Proteomes" id="UP000250136">
    <property type="component" value="Chromosome"/>
</dbReference>
<dbReference type="EMBL" id="CP015105">
    <property type="protein sequence ID" value="ASJ11446.1"/>
    <property type="molecule type" value="Genomic_DNA"/>
</dbReference>
<dbReference type="Proteomes" id="UP000051862">
    <property type="component" value="Unassembled WGS sequence"/>
</dbReference>
<evidence type="ECO:0000313" key="7">
    <source>
        <dbReference type="Proteomes" id="UP000250136"/>
    </source>
</evidence>
<feature type="domain" description="Glycosyl transferase family 1" evidence="1">
    <location>
        <begin position="196"/>
        <end position="350"/>
    </location>
</feature>
<dbReference type="GO" id="GO:0016757">
    <property type="term" value="F:glycosyltransferase activity"/>
    <property type="evidence" value="ECO:0007669"/>
    <property type="project" value="InterPro"/>
</dbReference>
<evidence type="ECO:0000313" key="2">
    <source>
        <dbReference type="EMBL" id="ASJ11446.1"/>
    </source>
</evidence>
<protein>
    <submittedName>
        <fullName evidence="4">Glycosyltransferase involved in cell wall bisynthesis</fullName>
    </submittedName>
</protein>
<evidence type="ECO:0000313" key="5">
    <source>
        <dbReference type="Proteomes" id="UP000051862"/>
    </source>
</evidence>
<proteinExistence type="predicted"/>
<dbReference type="SUPFAM" id="SSF53756">
    <property type="entry name" value="UDP-Glycosyltransferase/glycogen phosphorylase"/>
    <property type="match status" value="1"/>
</dbReference>
<evidence type="ECO:0000313" key="4">
    <source>
        <dbReference type="EMBL" id="SEW06561.1"/>
    </source>
</evidence>
<evidence type="ECO:0000259" key="1">
    <source>
        <dbReference type="Pfam" id="PF00534"/>
    </source>
</evidence>
<dbReference type="KEGG" id="ttd:A3L14_00450"/>
<dbReference type="Pfam" id="PF00534">
    <property type="entry name" value="Glycos_transf_1"/>
    <property type="match status" value="1"/>
</dbReference>
<accession>A0A0Q2MUQ7</accession>
<organism evidence="3 5">
    <name type="scientific">Thermococcus thioreducens</name>
    <dbReference type="NCBI Taxonomy" id="277988"/>
    <lineage>
        <taxon>Archaea</taxon>
        <taxon>Methanobacteriati</taxon>
        <taxon>Methanobacteriota</taxon>
        <taxon>Thermococci</taxon>
        <taxon>Thermococcales</taxon>
        <taxon>Thermococcaceae</taxon>
        <taxon>Thermococcus</taxon>
    </lineage>
</organism>
<reference evidence="2 7" key="2">
    <citation type="submission" date="2016-04" db="EMBL/GenBank/DDBJ databases">
        <title>Complete genome sequence of Thermococcus thioreducens type strain OGL-20P.</title>
        <authorList>
            <person name="Oger P.M."/>
        </authorList>
    </citation>
    <scope>NUCLEOTIDE SEQUENCE [LARGE SCALE GENOMIC DNA]</scope>
    <source>
        <strain evidence="2 7">OGL-20P</strain>
    </source>
</reference>
<dbReference type="Proteomes" id="UP000182125">
    <property type="component" value="Unassembled WGS sequence"/>
</dbReference>
<sequence>MPENRKIRICMWGTKGPFFDNHIRLLESIESITILSIGSWHRTKSYDIIAFNNAESPIEKIFEILKRPFRVILLFSKLDKWCDVHIVHYMNLWYLLSLFVVPLKKPVIYIPYGTDWRYGNKNRGRINYIRKLIFKYVVHKKIDLVVLEFHFNLRRFAEILELRDIEKLSLYTIFPVRNSFYKPTDYPIKKSSSCFLIFSPRALRPFYNHDILIDIISMSKFRNSIVLLFINSFGHNNKYVENIASKAKNLNIKVSIINRFLSADEMARLFSISEFNVNIPVDDQFGMSIMEGALLCSIPILNKHVKSYRELMGQKNAIFIDPYSIEEASKLIDSILANRKLHKKMCRINRKIFRNRKESNVVENLTEVIFKVIER</sequence>
<dbReference type="Gene3D" id="3.40.50.2000">
    <property type="entry name" value="Glycogen Phosphorylase B"/>
    <property type="match status" value="2"/>
</dbReference>